<dbReference type="PaxDb" id="166486-ERS852572_01297"/>
<dbReference type="Proteomes" id="UP000095350">
    <property type="component" value="Unassembled WGS sequence"/>
</dbReference>
<dbReference type="EMBL" id="CYXZ01000008">
    <property type="protein sequence ID" value="CUM96318.1"/>
    <property type="molecule type" value="Genomic_DNA"/>
</dbReference>
<evidence type="ECO:0000313" key="4">
    <source>
        <dbReference type="EMBL" id="CUM96318.1"/>
    </source>
</evidence>
<evidence type="ECO:0000313" key="7">
    <source>
        <dbReference type="Proteomes" id="UP000479531"/>
    </source>
</evidence>
<keyword evidence="5" id="KW-0378">Hydrolase</keyword>
<evidence type="ECO:0000256" key="2">
    <source>
        <dbReference type="SAM" id="SignalP"/>
    </source>
</evidence>
<evidence type="ECO:0000313" key="5">
    <source>
        <dbReference type="EMBL" id="MVQ46155.1"/>
    </source>
</evidence>
<evidence type="ECO:0000313" key="6">
    <source>
        <dbReference type="Proteomes" id="UP000095350"/>
    </source>
</evidence>
<proteinExistence type="predicted"/>
<sequence length="384" mass="43308">MRHNFLRRILGGILTGCILVTATVHAGTTQKDIDKAKDQITDLKKQKEDAKDQVDSLTNEKQGLESDLSGLNGQLNTITSDMNQLEQQAAQKEDEINTAAEDLKRSEERSAEQYEDMKVRIQYIYENGNQSVWDMLIHVSSIAEFLNQAEYTSAINQYDRNMLTAYQELTEQIKKQKKELEEQKEELTVLQQEKQKEQEKVNSLIEDTQKKIQESSEKIEDAQSDVESIDAKIEKMIEYEKQLEIQKAKEDVARLAAIKKQEQENRSNVTYAPAQSDAYLLAAIIQCEAWGEPYDGKLAVGSVIMNRVRSSYFPNTVSGVIYQGGQFSPVASGRLAYRLEQGVDSDCMSAAQAVLGGMSTTNCLYFRVNNGIIEGTVIGNHVFY</sequence>
<dbReference type="Gene3D" id="6.10.250.3150">
    <property type="match status" value="1"/>
</dbReference>
<dbReference type="InterPro" id="IPR011105">
    <property type="entry name" value="Cell_wall_hydrolase_SleB"/>
</dbReference>
<organism evidence="4 6">
    <name type="scientific">Roseburia intestinalis</name>
    <dbReference type="NCBI Taxonomy" id="166486"/>
    <lineage>
        <taxon>Bacteria</taxon>
        <taxon>Bacillati</taxon>
        <taxon>Bacillota</taxon>
        <taxon>Clostridia</taxon>
        <taxon>Lachnospirales</taxon>
        <taxon>Lachnospiraceae</taxon>
        <taxon>Roseburia</taxon>
    </lineage>
</organism>
<feature type="signal peptide" evidence="2">
    <location>
        <begin position="1"/>
        <end position="26"/>
    </location>
</feature>
<keyword evidence="1" id="KW-0175">Coiled coil</keyword>
<dbReference type="SUPFAM" id="SSF90257">
    <property type="entry name" value="Myosin rod fragments"/>
    <property type="match status" value="1"/>
</dbReference>
<dbReference type="GO" id="GO:0016787">
    <property type="term" value="F:hydrolase activity"/>
    <property type="evidence" value="ECO:0007669"/>
    <property type="project" value="UniProtKB-KW"/>
</dbReference>
<dbReference type="Gene3D" id="1.10.10.2520">
    <property type="entry name" value="Cell wall hydrolase SleB, domain 1"/>
    <property type="match status" value="1"/>
</dbReference>
<feature type="domain" description="Cell wall hydrolase SleB" evidence="3">
    <location>
        <begin position="291"/>
        <end position="384"/>
    </location>
</feature>
<protein>
    <submittedName>
        <fullName evidence="5">Cell wall hydrolase</fullName>
    </submittedName>
    <submittedName>
        <fullName evidence="4">Germination-specific amidase</fullName>
    </submittedName>
</protein>
<name>A0A173T4M2_9FIRM</name>
<dbReference type="OrthoDB" id="9785345at2"/>
<dbReference type="Proteomes" id="UP000479531">
    <property type="component" value="Unassembled WGS sequence"/>
</dbReference>
<feature type="chain" id="PRO_5044549708" evidence="2">
    <location>
        <begin position="27"/>
        <end position="384"/>
    </location>
</feature>
<reference evidence="5 7" key="2">
    <citation type="submission" date="2019-10" db="EMBL/GenBank/DDBJ databases">
        <title>Roseburia spp. ameliorate alcoholic fatty liver via restoration of gut barrier function.</title>
        <authorList>
            <person name="Seo B."/>
            <person name="Ko G."/>
        </authorList>
    </citation>
    <scope>NUCLEOTIDE SEQUENCE [LARGE SCALE GENOMIC DNA]</scope>
    <source>
        <strain evidence="5 7">SNUG30017</strain>
    </source>
</reference>
<reference evidence="4 6" key="1">
    <citation type="submission" date="2015-09" db="EMBL/GenBank/DDBJ databases">
        <authorList>
            <consortium name="Pathogen Informatics"/>
        </authorList>
    </citation>
    <scope>NUCLEOTIDE SEQUENCE [LARGE SCALE GENOMIC DNA]</scope>
    <source>
        <strain evidence="4 6">2789STDY5834960</strain>
    </source>
</reference>
<keyword evidence="2" id="KW-0732">Signal</keyword>
<dbReference type="AlphaFoldDB" id="A0A173T4M2"/>
<gene>
    <name evidence="4" type="primary">sleB_2</name>
    <name evidence="4" type="ORF">ERS852572_01297</name>
    <name evidence="5" type="ORF">GCK47_10680</name>
</gene>
<dbReference type="STRING" id="166486.ERS852572_01297"/>
<accession>A0A173T4M2</accession>
<evidence type="ECO:0000259" key="3">
    <source>
        <dbReference type="Pfam" id="PF07486"/>
    </source>
</evidence>
<feature type="coiled-coil region" evidence="1">
    <location>
        <begin position="163"/>
        <end position="265"/>
    </location>
</feature>
<dbReference type="EMBL" id="WGGT01000012">
    <property type="protein sequence ID" value="MVQ46155.1"/>
    <property type="molecule type" value="Genomic_DNA"/>
</dbReference>
<dbReference type="InterPro" id="IPR042047">
    <property type="entry name" value="SleB_dom1"/>
</dbReference>
<feature type="coiled-coil region" evidence="1">
    <location>
        <begin position="26"/>
        <end position="117"/>
    </location>
</feature>
<dbReference type="Pfam" id="PF07486">
    <property type="entry name" value="Hydrolase_2"/>
    <property type="match status" value="1"/>
</dbReference>
<evidence type="ECO:0000256" key="1">
    <source>
        <dbReference type="SAM" id="Coils"/>
    </source>
</evidence>